<reference evidence="7 8" key="1">
    <citation type="submission" date="2019-12" db="EMBL/GenBank/DDBJ databases">
        <title>WGS of CPCC 203550 I12A-02606.</title>
        <authorList>
            <person name="Jiang Z."/>
        </authorList>
    </citation>
    <scope>NUCLEOTIDE SEQUENCE [LARGE SCALE GENOMIC DNA]</scope>
    <source>
        <strain evidence="7 8">I12A-02606</strain>
    </source>
</reference>
<dbReference type="SUPFAM" id="SSF55486">
    <property type="entry name" value="Metalloproteases ('zincins'), catalytic domain"/>
    <property type="match status" value="1"/>
</dbReference>
<evidence type="ECO:0000256" key="5">
    <source>
        <dbReference type="ARBA" id="ARBA00022833"/>
    </source>
</evidence>
<dbReference type="InterPro" id="IPR001577">
    <property type="entry name" value="Peptidase_M8"/>
</dbReference>
<dbReference type="InterPro" id="IPR024079">
    <property type="entry name" value="MetalloPept_cat_dom_sf"/>
</dbReference>
<name>A0A6P0GFL8_9ACTN</name>
<dbReference type="RefSeq" id="WP_163476244.1">
    <property type="nucleotide sequence ID" value="NZ_JAAGWE010000013.1"/>
</dbReference>
<accession>A0A6P0GFL8</accession>
<dbReference type="GO" id="GO:0046872">
    <property type="term" value="F:metal ion binding"/>
    <property type="evidence" value="ECO:0007669"/>
    <property type="project" value="UniProtKB-KW"/>
</dbReference>
<proteinExistence type="predicted"/>
<keyword evidence="2" id="KW-0645">Protease</keyword>
<evidence type="ECO:0000313" key="8">
    <source>
        <dbReference type="Proteomes" id="UP000471126"/>
    </source>
</evidence>
<dbReference type="EMBL" id="JAAGWE010000013">
    <property type="protein sequence ID" value="NEM06073.1"/>
    <property type="molecule type" value="Genomic_DNA"/>
</dbReference>
<sequence>MADYERHVARADAERAQAVAKTESPFTIEVRFLGGLSDAQRGAFAAAADRWAQVVVGDLPDVLVDGEVVDDLLILAQGVPIDGPGRILGQAGPTHIRPEAAGDAAFLPAKGIMSFDIADLAQMEADGTLHDVIAHEMGHVLGVGTIWDLKGLLQGAGTANPTFVGPGAMEEFGALLGDGEAQPVPVENTGGPGTRDGHWRESVFRNELMTGFVGAAGNPLSRMTVASFGDLGYQVDPDAAEPYDLPDLLALAVGGELVAHSAPIDVGIMLPSIPIVLPGSSVQASSAG</sequence>
<keyword evidence="3" id="KW-0479">Metal-binding</keyword>
<evidence type="ECO:0000256" key="3">
    <source>
        <dbReference type="ARBA" id="ARBA00022723"/>
    </source>
</evidence>
<keyword evidence="4" id="KW-0378">Hydrolase</keyword>
<evidence type="ECO:0000256" key="6">
    <source>
        <dbReference type="ARBA" id="ARBA00023049"/>
    </source>
</evidence>
<gene>
    <name evidence="7" type="ORF">GCU54_08580</name>
</gene>
<evidence type="ECO:0000256" key="2">
    <source>
        <dbReference type="ARBA" id="ARBA00022670"/>
    </source>
</evidence>
<dbReference type="Gene3D" id="3.90.132.10">
    <property type="entry name" value="Leishmanolysin , domain 2"/>
    <property type="match status" value="1"/>
</dbReference>
<dbReference type="Proteomes" id="UP000471126">
    <property type="component" value="Unassembled WGS sequence"/>
</dbReference>
<dbReference type="GO" id="GO:0004222">
    <property type="term" value="F:metalloendopeptidase activity"/>
    <property type="evidence" value="ECO:0007669"/>
    <property type="project" value="InterPro"/>
</dbReference>
<evidence type="ECO:0000256" key="1">
    <source>
        <dbReference type="ARBA" id="ARBA00001947"/>
    </source>
</evidence>
<keyword evidence="6" id="KW-0482">Metalloprotease</keyword>
<dbReference type="GO" id="GO:0006508">
    <property type="term" value="P:proteolysis"/>
    <property type="evidence" value="ECO:0007669"/>
    <property type="project" value="UniProtKB-KW"/>
</dbReference>
<dbReference type="AlphaFoldDB" id="A0A6P0GFL8"/>
<protein>
    <submittedName>
        <fullName evidence="7">Peptidase</fullName>
    </submittedName>
</protein>
<dbReference type="GO" id="GO:0007155">
    <property type="term" value="P:cell adhesion"/>
    <property type="evidence" value="ECO:0007669"/>
    <property type="project" value="InterPro"/>
</dbReference>
<dbReference type="GO" id="GO:0016020">
    <property type="term" value="C:membrane"/>
    <property type="evidence" value="ECO:0007669"/>
    <property type="project" value="InterPro"/>
</dbReference>
<organism evidence="7 8">
    <name type="scientific">Geodermatophilus normandii</name>
    <dbReference type="NCBI Taxonomy" id="1137989"/>
    <lineage>
        <taxon>Bacteria</taxon>
        <taxon>Bacillati</taxon>
        <taxon>Actinomycetota</taxon>
        <taxon>Actinomycetes</taxon>
        <taxon>Geodermatophilales</taxon>
        <taxon>Geodermatophilaceae</taxon>
        <taxon>Geodermatophilus</taxon>
    </lineage>
</organism>
<dbReference type="Pfam" id="PF01457">
    <property type="entry name" value="Peptidase_M8"/>
    <property type="match status" value="1"/>
</dbReference>
<evidence type="ECO:0000313" key="7">
    <source>
        <dbReference type="EMBL" id="NEM06073.1"/>
    </source>
</evidence>
<comment type="cofactor">
    <cofactor evidence="1">
        <name>Zn(2+)</name>
        <dbReference type="ChEBI" id="CHEBI:29105"/>
    </cofactor>
</comment>
<comment type="caution">
    <text evidence="7">The sequence shown here is derived from an EMBL/GenBank/DDBJ whole genome shotgun (WGS) entry which is preliminary data.</text>
</comment>
<keyword evidence="5" id="KW-0862">Zinc</keyword>
<evidence type="ECO:0000256" key="4">
    <source>
        <dbReference type="ARBA" id="ARBA00022801"/>
    </source>
</evidence>
<dbReference type="Gene3D" id="3.40.390.10">
    <property type="entry name" value="Collagenase (Catalytic Domain)"/>
    <property type="match status" value="1"/>
</dbReference>